<sequence>MEDKCTKFISLSVSRSGQISGPGVPLSVAARIGEDAERAERNFRYGGPVFRTFRKTMVLQDAARAGSTDRRSERMQKALVDFAAQGGEMLIKFGLSLTFPHL</sequence>
<evidence type="ECO:0000313" key="1">
    <source>
        <dbReference type="EMBL" id="EDS02664.1"/>
    </source>
</evidence>
<name>B0MY75_9BACT</name>
<gene>
    <name evidence="1" type="ORF">ALIPUT_02194</name>
</gene>
<protein>
    <submittedName>
        <fullName evidence="1">Uncharacterized protein</fullName>
    </submittedName>
</protein>
<evidence type="ECO:0000313" key="2">
    <source>
        <dbReference type="Proteomes" id="UP000005819"/>
    </source>
</evidence>
<organism evidence="1 2">
    <name type="scientific">Alistipes putredinis DSM 17216</name>
    <dbReference type="NCBI Taxonomy" id="445970"/>
    <lineage>
        <taxon>Bacteria</taxon>
        <taxon>Pseudomonadati</taxon>
        <taxon>Bacteroidota</taxon>
        <taxon>Bacteroidia</taxon>
        <taxon>Bacteroidales</taxon>
        <taxon>Rikenellaceae</taxon>
        <taxon>Alistipes</taxon>
    </lineage>
</organism>
<accession>B0MY75</accession>
<dbReference type="Proteomes" id="UP000005819">
    <property type="component" value="Unassembled WGS sequence"/>
</dbReference>
<comment type="caution">
    <text evidence="1">The sequence shown here is derived from an EMBL/GenBank/DDBJ whole genome shotgun (WGS) entry which is preliminary data.</text>
</comment>
<reference evidence="1" key="1">
    <citation type="submission" date="2007-10" db="EMBL/GenBank/DDBJ databases">
        <authorList>
            <person name="Fulton L."/>
            <person name="Clifton S."/>
            <person name="Fulton B."/>
            <person name="Xu J."/>
            <person name="Minx P."/>
            <person name="Pepin K.H."/>
            <person name="Johnson M."/>
            <person name="Thiruvilangam P."/>
            <person name="Bhonagiri V."/>
            <person name="Nash W.E."/>
            <person name="Mardis E.R."/>
            <person name="Wilson R.K."/>
        </authorList>
    </citation>
    <scope>NUCLEOTIDE SEQUENCE [LARGE SCALE GENOMIC DNA]</scope>
    <source>
        <strain evidence="1">DSM 17216</strain>
    </source>
</reference>
<keyword evidence="2" id="KW-1185">Reference proteome</keyword>
<reference evidence="1" key="2">
    <citation type="submission" date="2013-09" db="EMBL/GenBank/DDBJ databases">
        <title>Draft genome sequence of Alistipes putredinis (DSM 17216).</title>
        <authorList>
            <person name="Sudarsanam P."/>
            <person name="Ley R."/>
            <person name="Guruge J."/>
            <person name="Turnbaugh P.J."/>
            <person name="Mahowald M."/>
            <person name="Liep D."/>
            <person name="Gordon J."/>
        </authorList>
    </citation>
    <scope>NUCLEOTIDE SEQUENCE</scope>
    <source>
        <strain evidence="1">DSM 17216</strain>
    </source>
</reference>
<dbReference type="EMBL" id="ABFK02000020">
    <property type="protein sequence ID" value="EDS02664.1"/>
    <property type="molecule type" value="Genomic_DNA"/>
</dbReference>
<dbReference type="HOGENOM" id="CLU_2271444_0_0_10"/>
<proteinExistence type="predicted"/>
<dbReference type="AlphaFoldDB" id="B0MY75"/>